<dbReference type="eggNOG" id="COG4258">
    <property type="taxonomic scope" value="Bacteria"/>
</dbReference>
<evidence type="ECO:0000256" key="4">
    <source>
        <dbReference type="ARBA" id="ARBA00022989"/>
    </source>
</evidence>
<keyword evidence="5 6" id="KW-0472">Membrane</keyword>
<dbReference type="CDD" id="cd07989">
    <property type="entry name" value="LPLAT_AGPAT-like"/>
    <property type="match status" value="1"/>
</dbReference>
<dbReference type="SMART" id="SM00563">
    <property type="entry name" value="PlsC"/>
    <property type="match status" value="1"/>
</dbReference>
<dbReference type="SUPFAM" id="SSF82866">
    <property type="entry name" value="Multidrug efflux transporter AcrB transmembrane domain"/>
    <property type="match status" value="2"/>
</dbReference>
<feature type="transmembrane region" description="Helical" evidence="6">
    <location>
        <begin position="760"/>
        <end position="783"/>
    </location>
</feature>
<dbReference type="eggNOG" id="COG0204">
    <property type="taxonomic scope" value="Bacteria"/>
</dbReference>
<dbReference type="AlphaFoldDB" id="H1Q1B7"/>
<dbReference type="GO" id="GO:0005886">
    <property type="term" value="C:plasma membrane"/>
    <property type="evidence" value="ECO:0007669"/>
    <property type="project" value="UniProtKB-SubCell"/>
</dbReference>
<feature type="transmembrane region" description="Helical" evidence="6">
    <location>
        <begin position="689"/>
        <end position="709"/>
    </location>
</feature>
<feature type="transmembrane region" description="Helical" evidence="6">
    <location>
        <begin position="434"/>
        <end position="451"/>
    </location>
</feature>
<organism evidence="8 9">
    <name type="scientific">Prevotella micans F0438</name>
    <dbReference type="NCBI Taxonomy" id="883158"/>
    <lineage>
        <taxon>Bacteria</taxon>
        <taxon>Pseudomonadati</taxon>
        <taxon>Bacteroidota</taxon>
        <taxon>Bacteroidia</taxon>
        <taxon>Bacteroidales</taxon>
        <taxon>Prevotellaceae</taxon>
        <taxon>Prevotella</taxon>
    </lineage>
</organism>
<dbReference type="PANTHER" id="PTHR33406">
    <property type="entry name" value="MEMBRANE PROTEIN MJ1562-RELATED"/>
    <property type="match status" value="1"/>
</dbReference>
<feature type="transmembrane region" description="Helical" evidence="6">
    <location>
        <begin position="359"/>
        <end position="378"/>
    </location>
</feature>
<dbReference type="EMBL" id="AGWK01000021">
    <property type="protein sequence ID" value="EHO72298.1"/>
    <property type="molecule type" value="Genomic_DNA"/>
</dbReference>
<keyword evidence="9" id="KW-1185">Reference proteome</keyword>
<keyword evidence="3 6" id="KW-0812">Transmembrane</keyword>
<feature type="transmembrane region" description="Helical" evidence="6">
    <location>
        <begin position="730"/>
        <end position="748"/>
    </location>
</feature>
<dbReference type="Pfam" id="PF01553">
    <property type="entry name" value="Acyltransferase"/>
    <property type="match status" value="1"/>
</dbReference>
<evidence type="ECO:0000313" key="9">
    <source>
        <dbReference type="Proteomes" id="UP000016023"/>
    </source>
</evidence>
<dbReference type="RefSeq" id="WP_006951783.1">
    <property type="nucleotide sequence ID" value="NZ_JH594521.1"/>
</dbReference>
<reference evidence="8 9" key="1">
    <citation type="submission" date="2011-12" db="EMBL/GenBank/DDBJ databases">
        <title>The Genome Sequence of Prevotella micans F0438.</title>
        <authorList>
            <consortium name="The Broad Institute Genome Sequencing Platform"/>
            <person name="Earl A."/>
            <person name="Ward D."/>
            <person name="Feldgarden M."/>
            <person name="Gevers D."/>
            <person name="Izard J."/>
            <person name="Baranova O.V."/>
            <person name="Blanton J.M."/>
            <person name="Wade W.G."/>
            <person name="Dewhirst F.E."/>
            <person name="Young S.K."/>
            <person name="Zeng Q."/>
            <person name="Gargeya S."/>
            <person name="Fitzgerald M."/>
            <person name="Haas B."/>
            <person name="Abouelleil A."/>
            <person name="Alvarado L."/>
            <person name="Arachchi H.M."/>
            <person name="Berlin A."/>
            <person name="Chapman S.B."/>
            <person name="Gearin G."/>
            <person name="Goldberg J."/>
            <person name="Griggs A."/>
            <person name="Gujja S."/>
            <person name="Hansen M."/>
            <person name="Heiman D."/>
            <person name="Howarth C."/>
            <person name="Larimer J."/>
            <person name="Lui A."/>
            <person name="MacDonald P.J.P."/>
            <person name="McCowen C."/>
            <person name="Montmayeur A."/>
            <person name="Murphy C."/>
            <person name="Neiman D."/>
            <person name="Pearson M."/>
            <person name="Priest M."/>
            <person name="Roberts A."/>
            <person name="Saif S."/>
            <person name="Shea T."/>
            <person name="Sisk P."/>
            <person name="Stolte C."/>
            <person name="Sykes S."/>
            <person name="Wortman J."/>
            <person name="Nusbaum C."/>
            <person name="Birren B."/>
        </authorList>
    </citation>
    <scope>NUCLEOTIDE SEQUENCE [LARGE SCALE GENOMIC DNA]</scope>
    <source>
        <strain evidence="8 9">F0438</strain>
    </source>
</reference>
<evidence type="ECO:0000256" key="6">
    <source>
        <dbReference type="SAM" id="Phobius"/>
    </source>
</evidence>
<dbReference type="InterPro" id="IPR050545">
    <property type="entry name" value="Mycobact_MmpL"/>
</dbReference>
<sequence length="1042" mass="117185">MTRLVIRIYDYLQSRRLLCYMFMAMIVAGSILLTLRLDFNEDISDFLPNDETYSKSMNIYKKTNSADRIFVVFQMRDTSKTDVDRLIRAVETFNAKTAGEKWKTTAQIDYDKMFAVAEFVYQNAPLFLTEADYRRMEHKMNADSIAASIANDKQQLLLPTGSLLSANIGRDPLGLFTPVIERLQSANTSLHYELNDGYIFTPDNRRAIIMIDSPYGSSETKKNALLLDKITHASAIVERAVPGVQIVATGAPVIAVHNAEQIKTDSLWAVSIAVVLILALLLYSLRSLRSMLFIVVSLGFGWIVAMAGMSIIHEQVSIIVLGIASIIIGIAVNYPLHFVSHLAHQSSPRATLKDIAEPLVIGNITTVGAFCALIPLDSTALRDLGIFAALMLVATIFFVMVFLPHFYPRNTKPKTEVEEESVEEYTPVYPRNRILIASLVILTLVLGYFSLHTSFDTNMQNINYLKPEQREALMNLSAMRNEQSGKTQLYLAAESSTTDSALQLSELQGADPFIASRREQQRRIDRWNSFTTRYQAIFCDTLPDIAARNGFSYEAFTDFDTLLNTRLTPKSIDFFAPLTANGIGTRIVGNTAVRILNVPTASADRIIAAQNELSDGRWAFDVGSMNSSIATSLSANFNYIGWACSLIVFIFLWLSFRKFEHAFIAFLPMAMSWLWILGTMHLFDIKFNLVNVILATFIFGQGDDYSIFITEGLIYERQHRRRILASYKRSILLSAAIMFIGMGTLIVARHPALHSLGQITILGMASVVAMTYVVPPIVFGWIYTRRDGSPRHWPISLGRIILTLFGAAVYFGQIAYGLCLSVYLFKIRRKTPERKLFLHRQMCSFFRFDIHHISGVSTTILNPENETFNRPAIIISNHQSILDPLCLMALSPKILIVTGRKVWHNPLVHRILCFADFVSMEQGPEALLKACRARIAEGYSIAIFPEGKRAETDDISRFHNGAFLLSQQLEADIVPLYLHGLRNIMPSGSFICGRGDVFIRIGRRITFAEQQSLGSSTLELKKNIYRRFVDEYETVNTYASSV</sequence>
<dbReference type="InterPro" id="IPR002123">
    <property type="entry name" value="Plipid/glycerol_acylTrfase"/>
</dbReference>
<evidence type="ECO:0000256" key="5">
    <source>
        <dbReference type="ARBA" id="ARBA00023136"/>
    </source>
</evidence>
<accession>H1Q1B7</accession>
<proteinExistence type="predicted"/>
<feature type="transmembrane region" description="Helical" evidence="6">
    <location>
        <begin position="318"/>
        <end position="339"/>
    </location>
</feature>
<feature type="transmembrane region" description="Helical" evidence="6">
    <location>
        <begin position="639"/>
        <end position="656"/>
    </location>
</feature>
<name>H1Q1B7_9BACT</name>
<dbReference type="Proteomes" id="UP000016023">
    <property type="component" value="Unassembled WGS sequence"/>
</dbReference>
<dbReference type="Pfam" id="PF03176">
    <property type="entry name" value="MMPL"/>
    <property type="match status" value="2"/>
</dbReference>
<dbReference type="InterPro" id="IPR004869">
    <property type="entry name" value="MMPL_dom"/>
</dbReference>
<evidence type="ECO:0000256" key="3">
    <source>
        <dbReference type="ARBA" id="ARBA00022692"/>
    </source>
</evidence>
<dbReference type="STRING" id="883158.HMPREF9140_00705"/>
<dbReference type="GO" id="GO:0016746">
    <property type="term" value="F:acyltransferase activity"/>
    <property type="evidence" value="ECO:0007669"/>
    <property type="project" value="InterPro"/>
</dbReference>
<feature type="transmembrane region" description="Helical" evidence="6">
    <location>
        <begin position="17"/>
        <end position="37"/>
    </location>
</feature>
<evidence type="ECO:0000256" key="1">
    <source>
        <dbReference type="ARBA" id="ARBA00004651"/>
    </source>
</evidence>
<feature type="transmembrane region" description="Helical" evidence="6">
    <location>
        <begin position="267"/>
        <end position="285"/>
    </location>
</feature>
<protein>
    <recommendedName>
        <fullName evidence="7">Phospholipid/glycerol acyltransferase domain-containing protein</fullName>
    </recommendedName>
</protein>
<keyword evidence="4 6" id="KW-1133">Transmembrane helix</keyword>
<dbReference type="PATRIC" id="fig|883158.3.peg.718"/>
<dbReference type="HOGENOM" id="CLU_003055_0_0_10"/>
<keyword evidence="2" id="KW-1003">Cell membrane</keyword>
<feature type="transmembrane region" description="Helical" evidence="6">
    <location>
        <begin position="384"/>
        <end position="403"/>
    </location>
</feature>
<feature type="transmembrane region" description="Helical" evidence="6">
    <location>
        <begin position="804"/>
        <end position="825"/>
    </location>
</feature>
<evidence type="ECO:0000259" key="7">
    <source>
        <dbReference type="SMART" id="SM00563"/>
    </source>
</evidence>
<evidence type="ECO:0000313" key="8">
    <source>
        <dbReference type="EMBL" id="EHO72298.1"/>
    </source>
</evidence>
<feature type="transmembrane region" description="Helical" evidence="6">
    <location>
        <begin position="292"/>
        <end position="312"/>
    </location>
</feature>
<evidence type="ECO:0000256" key="2">
    <source>
        <dbReference type="ARBA" id="ARBA00022475"/>
    </source>
</evidence>
<dbReference type="Gene3D" id="1.20.1640.10">
    <property type="entry name" value="Multidrug efflux transporter AcrB transmembrane domain"/>
    <property type="match status" value="2"/>
</dbReference>
<feature type="domain" description="Phospholipid/glycerol acyltransferase" evidence="7">
    <location>
        <begin position="872"/>
        <end position="981"/>
    </location>
</feature>
<feature type="transmembrane region" description="Helical" evidence="6">
    <location>
        <begin position="663"/>
        <end position="683"/>
    </location>
</feature>
<comment type="subcellular location">
    <subcellularLocation>
        <location evidence="1">Cell membrane</location>
        <topology evidence="1">Multi-pass membrane protein</topology>
    </subcellularLocation>
</comment>
<comment type="caution">
    <text evidence="8">The sequence shown here is derived from an EMBL/GenBank/DDBJ whole genome shotgun (WGS) entry which is preliminary data.</text>
</comment>
<gene>
    <name evidence="8" type="ORF">HMPREF9140_00705</name>
</gene>
<dbReference type="PANTHER" id="PTHR33406:SF13">
    <property type="entry name" value="MEMBRANE PROTEIN YDFJ"/>
    <property type="match status" value="1"/>
</dbReference>
<dbReference type="SUPFAM" id="SSF69593">
    <property type="entry name" value="Glycerol-3-phosphate (1)-acyltransferase"/>
    <property type="match status" value="1"/>
</dbReference>